<protein>
    <submittedName>
        <fullName evidence="1">Uncharacterized protein</fullName>
    </submittedName>
</protein>
<dbReference type="EMBL" id="JACVXC010000003">
    <property type="protein sequence ID" value="MBD0835816.1"/>
    <property type="molecule type" value="Genomic_DNA"/>
</dbReference>
<comment type="caution">
    <text evidence="1">The sequence shown here is derived from an EMBL/GenBank/DDBJ whole genome shotgun (WGS) entry which is preliminary data.</text>
</comment>
<dbReference type="AlphaFoldDB" id="A0A8J6UKM3"/>
<evidence type="ECO:0000313" key="1">
    <source>
        <dbReference type="EMBL" id="MBD0835816.1"/>
    </source>
</evidence>
<organism evidence="1 2">
    <name type="scientific">Aestuariibaculum suncheonense</name>
    <dbReference type="NCBI Taxonomy" id="1028745"/>
    <lineage>
        <taxon>Bacteria</taxon>
        <taxon>Pseudomonadati</taxon>
        <taxon>Bacteroidota</taxon>
        <taxon>Flavobacteriia</taxon>
        <taxon>Flavobacteriales</taxon>
        <taxon>Flavobacteriaceae</taxon>
    </lineage>
</organism>
<reference evidence="1" key="2">
    <citation type="submission" date="2020-09" db="EMBL/GenBank/DDBJ databases">
        <authorList>
            <person name="Wu Z."/>
        </authorList>
    </citation>
    <scope>NUCLEOTIDE SEQUENCE</scope>
    <source>
        <strain evidence="1">SC17</strain>
    </source>
</reference>
<gene>
    <name evidence="1" type="ORF">ICJ84_10245</name>
</gene>
<reference evidence="1" key="1">
    <citation type="journal article" date="2013" name="Int. J. Syst. Evol. Microbiol.">
        <title>Aestuariibaculum suncheonense gen. nov., sp. nov., a marine bacterium of the family Flavobacteriaceae isolated from a tidal flat and emended descriptions of the genera Gaetbulibacter and Tamlana.</title>
        <authorList>
            <person name="Jeong S.H."/>
            <person name="Park M.S."/>
            <person name="Jin H.M."/>
            <person name="Lee K."/>
            <person name="Park W."/>
            <person name="Jeon C.O."/>
        </authorList>
    </citation>
    <scope>NUCLEOTIDE SEQUENCE</scope>
    <source>
        <strain evidence="1">SC17</strain>
    </source>
</reference>
<evidence type="ECO:0000313" key="2">
    <source>
        <dbReference type="Proteomes" id="UP000602057"/>
    </source>
</evidence>
<proteinExistence type="predicted"/>
<name>A0A8J6UKM3_9FLAO</name>
<dbReference type="Proteomes" id="UP000602057">
    <property type="component" value="Unassembled WGS sequence"/>
</dbReference>
<sequence>MRLAIITTYPISKDALGDYAYQLIKHFRLSEAVSEIILLTNKRYGRNGLFFTETGCRILVKDCWSLNSLSNGFSISITINDIKPDAVVFDYRESMFGENKIANTLVGLVPVFCRLKGIPNINIWHQVEDENQFESIRKFLLKQFNKWMITANHIIVTNLYDEQRLRENYNINNISFVPQCINIPEGLNVSQLTKLNRISNFGGIIGYDTTEELSGKTEKSISIIKVVDVCVNMFENLAKTETGLYDKKVSQITLKTS</sequence>
<keyword evidence="2" id="KW-1185">Reference proteome</keyword>
<accession>A0A8J6UKM3</accession>
<dbReference type="RefSeq" id="WP_188216303.1">
    <property type="nucleotide sequence ID" value="NZ_BAABGH010000011.1"/>
</dbReference>